<feature type="transmembrane region" description="Helical" evidence="1">
    <location>
        <begin position="68"/>
        <end position="87"/>
    </location>
</feature>
<keyword evidence="1" id="KW-0812">Transmembrane</keyword>
<feature type="transmembrane region" description="Helical" evidence="1">
    <location>
        <begin position="94"/>
        <end position="113"/>
    </location>
</feature>
<organism evidence="2 3">
    <name type="scientific">Nocardia colli</name>
    <dbReference type="NCBI Taxonomy" id="2545717"/>
    <lineage>
        <taxon>Bacteria</taxon>
        <taxon>Bacillati</taxon>
        <taxon>Actinomycetota</taxon>
        <taxon>Actinomycetes</taxon>
        <taxon>Mycobacteriales</taxon>
        <taxon>Nocardiaceae</taxon>
        <taxon>Nocardia</taxon>
    </lineage>
</organism>
<dbReference type="EMBL" id="VXLC01000006">
    <property type="protein sequence ID" value="KAA8887605.1"/>
    <property type="molecule type" value="Genomic_DNA"/>
</dbReference>
<keyword evidence="3" id="KW-1185">Reference proteome</keyword>
<evidence type="ECO:0000313" key="2">
    <source>
        <dbReference type="EMBL" id="KAA8887605.1"/>
    </source>
</evidence>
<sequence>MPTVAFVAFIIAILVAVSVTRIRTGKRPDFTEVPSFWRPVAVALVVVTIAAVIMRIADNDLNPRYGSVVWSVALSGIGCAILLTALTDVRSRRTASSVLCAVVGIAFGLWSLFNGPSWNAEQAMRTDCADSAASYRVIAVADQPEQCPATAAPCDMAGAQRPSSVVTDVATTDMCPNGGYMHAARRYTVCTDLRTEAPRP</sequence>
<dbReference type="Proteomes" id="UP000323876">
    <property type="component" value="Unassembled WGS sequence"/>
</dbReference>
<feature type="transmembrane region" description="Helical" evidence="1">
    <location>
        <begin position="36"/>
        <end position="56"/>
    </location>
</feature>
<dbReference type="OrthoDB" id="3701210at2"/>
<evidence type="ECO:0000256" key="1">
    <source>
        <dbReference type="SAM" id="Phobius"/>
    </source>
</evidence>
<dbReference type="AlphaFoldDB" id="A0A5N0EHN5"/>
<keyword evidence="1" id="KW-0472">Membrane</keyword>
<accession>A0A5N0EHN5</accession>
<dbReference type="RefSeq" id="WP_150403175.1">
    <property type="nucleotide sequence ID" value="NZ_VXLC01000006.1"/>
</dbReference>
<comment type="caution">
    <text evidence="2">The sequence shown here is derived from an EMBL/GenBank/DDBJ whole genome shotgun (WGS) entry which is preliminary data.</text>
</comment>
<protein>
    <submittedName>
        <fullName evidence="2">Uncharacterized protein</fullName>
    </submittedName>
</protein>
<keyword evidence="1" id="KW-1133">Transmembrane helix</keyword>
<name>A0A5N0EHN5_9NOCA</name>
<feature type="transmembrane region" description="Helical" evidence="1">
    <location>
        <begin position="6"/>
        <end position="24"/>
    </location>
</feature>
<gene>
    <name evidence="2" type="ORF">F3087_18265</name>
</gene>
<evidence type="ECO:0000313" key="3">
    <source>
        <dbReference type="Proteomes" id="UP000323876"/>
    </source>
</evidence>
<reference evidence="2 3" key="1">
    <citation type="submission" date="2019-09" db="EMBL/GenBank/DDBJ databases">
        <authorList>
            <person name="Wang X."/>
        </authorList>
    </citation>
    <scope>NUCLEOTIDE SEQUENCE [LARGE SCALE GENOMIC DNA]</scope>
    <source>
        <strain evidence="2 3">CICC 11023</strain>
    </source>
</reference>
<proteinExistence type="predicted"/>